<feature type="compositionally biased region" description="Low complexity" evidence="1">
    <location>
        <begin position="109"/>
        <end position="131"/>
    </location>
</feature>
<keyword evidence="3" id="KW-1185">Reference proteome</keyword>
<dbReference type="RefSeq" id="XP_067476242.1">
    <property type="nucleotide sequence ID" value="XM_067622612.1"/>
</dbReference>
<proteinExistence type="predicted"/>
<evidence type="ECO:0000313" key="3">
    <source>
        <dbReference type="Proteomes" id="UP000184499"/>
    </source>
</evidence>
<sequence length="158" mass="16930">MAISHSVASPLCINLPTVITPTARCLCSYTGADLVVFQSETDPCHVRIFTAACQERPPPTFPSSSYMPTVIAPGSSVCRSQKPLSDDVALALYDDPDFSPESFVGFCASSSPNPDSRLSSSSSRFRPNRPSAGYSTQTQEDTCLFIHSTPPHQASRAP</sequence>
<protein>
    <submittedName>
        <fullName evidence="2">Uncharacterized protein</fullName>
    </submittedName>
</protein>
<evidence type="ECO:0000313" key="2">
    <source>
        <dbReference type="EMBL" id="OJJ68993.1"/>
    </source>
</evidence>
<dbReference type="GeneID" id="93575100"/>
<evidence type="ECO:0000256" key="1">
    <source>
        <dbReference type="SAM" id="MobiDB-lite"/>
    </source>
</evidence>
<dbReference type="AlphaFoldDB" id="A0A1L9UBS8"/>
<dbReference type="EMBL" id="KV878689">
    <property type="protein sequence ID" value="OJJ68993.1"/>
    <property type="molecule type" value="Genomic_DNA"/>
</dbReference>
<reference evidence="3" key="1">
    <citation type="journal article" date="2017" name="Genome Biol.">
        <title>Comparative genomics reveals high biological diversity and specific adaptations in the industrially and medically important fungal genus Aspergillus.</title>
        <authorList>
            <person name="de Vries R.P."/>
            <person name="Riley R."/>
            <person name="Wiebenga A."/>
            <person name="Aguilar-Osorio G."/>
            <person name="Amillis S."/>
            <person name="Uchima C.A."/>
            <person name="Anderluh G."/>
            <person name="Asadollahi M."/>
            <person name="Askin M."/>
            <person name="Barry K."/>
            <person name="Battaglia E."/>
            <person name="Bayram O."/>
            <person name="Benocci T."/>
            <person name="Braus-Stromeyer S.A."/>
            <person name="Caldana C."/>
            <person name="Canovas D."/>
            <person name="Cerqueira G.C."/>
            <person name="Chen F."/>
            <person name="Chen W."/>
            <person name="Choi C."/>
            <person name="Clum A."/>
            <person name="Dos Santos R.A."/>
            <person name="Damasio A.R."/>
            <person name="Diallinas G."/>
            <person name="Emri T."/>
            <person name="Fekete E."/>
            <person name="Flipphi M."/>
            <person name="Freyberg S."/>
            <person name="Gallo A."/>
            <person name="Gournas C."/>
            <person name="Habgood R."/>
            <person name="Hainaut M."/>
            <person name="Harispe M.L."/>
            <person name="Henrissat B."/>
            <person name="Hilden K.S."/>
            <person name="Hope R."/>
            <person name="Hossain A."/>
            <person name="Karabika E."/>
            <person name="Karaffa L."/>
            <person name="Karanyi Z."/>
            <person name="Krasevec N."/>
            <person name="Kuo A."/>
            <person name="Kusch H."/>
            <person name="LaButti K."/>
            <person name="Lagendijk E.L."/>
            <person name="Lapidus A."/>
            <person name="Levasseur A."/>
            <person name="Lindquist E."/>
            <person name="Lipzen A."/>
            <person name="Logrieco A.F."/>
            <person name="MacCabe A."/>
            <person name="Maekelae M.R."/>
            <person name="Malavazi I."/>
            <person name="Melin P."/>
            <person name="Meyer V."/>
            <person name="Mielnichuk N."/>
            <person name="Miskei M."/>
            <person name="Molnar A.P."/>
            <person name="Mule G."/>
            <person name="Ngan C.Y."/>
            <person name="Orejas M."/>
            <person name="Orosz E."/>
            <person name="Ouedraogo J.P."/>
            <person name="Overkamp K.M."/>
            <person name="Park H.-S."/>
            <person name="Perrone G."/>
            <person name="Piumi F."/>
            <person name="Punt P.J."/>
            <person name="Ram A.F."/>
            <person name="Ramon A."/>
            <person name="Rauscher S."/>
            <person name="Record E."/>
            <person name="Riano-Pachon D.M."/>
            <person name="Robert V."/>
            <person name="Roehrig J."/>
            <person name="Ruller R."/>
            <person name="Salamov A."/>
            <person name="Salih N.S."/>
            <person name="Samson R.A."/>
            <person name="Sandor E."/>
            <person name="Sanguinetti M."/>
            <person name="Schuetze T."/>
            <person name="Sepcic K."/>
            <person name="Shelest E."/>
            <person name="Sherlock G."/>
            <person name="Sophianopoulou V."/>
            <person name="Squina F.M."/>
            <person name="Sun H."/>
            <person name="Susca A."/>
            <person name="Todd R.B."/>
            <person name="Tsang A."/>
            <person name="Unkles S.E."/>
            <person name="van de Wiele N."/>
            <person name="van Rossen-Uffink D."/>
            <person name="Oliveira J.V."/>
            <person name="Vesth T.C."/>
            <person name="Visser J."/>
            <person name="Yu J.-H."/>
            <person name="Zhou M."/>
            <person name="Andersen M.R."/>
            <person name="Archer D.B."/>
            <person name="Baker S.E."/>
            <person name="Benoit I."/>
            <person name="Brakhage A.A."/>
            <person name="Braus G.H."/>
            <person name="Fischer R."/>
            <person name="Frisvad J.C."/>
            <person name="Goldman G.H."/>
            <person name="Houbraken J."/>
            <person name="Oakley B."/>
            <person name="Pocsi I."/>
            <person name="Scazzocchio C."/>
            <person name="Seiboth B."/>
            <person name="vanKuyk P.A."/>
            <person name="Wortman J."/>
            <person name="Dyer P.S."/>
            <person name="Grigoriev I.V."/>
        </authorList>
    </citation>
    <scope>NUCLEOTIDE SEQUENCE [LARGE SCALE GENOMIC DNA]</scope>
    <source>
        <strain evidence="3">CBS 101740 / IMI 381727 / IBT 21946</strain>
    </source>
</reference>
<feature type="region of interest" description="Disordered" evidence="1">
    <location>
        <begin position="109"/>
        <end position="158"/>
    </location>
</feature>
<organism evidence="2 3">
    <name type="scientific">Aspergillus brasiliensis (strain CBS 101740 / IMI 381727 / IBT 21946)</name>
    <dbReference type="NCBI Taxonomy" id="767769"/>
    <lineage>
        <taxon>Eukaryota</taxon>
        <taxon>Fungi</taxon>
        <taxon>Dikarya</taxon>
        <taxon>Ascomycota</taxon>
        <taxon>Pezizomycotina</taxon>
        <taxon>Eurotiomycetes</taxon>
        <taxon>Eurotiomycetidae</taxon>
        <taxon>Eurotiales</taxon>
        <taxon>Aspergillaceae</taxon>
        <taxon>Aspergillus</taxon>
        <taxon>Aspergillus subgen. Circumdati</taxon>
    </lineage>
</organism>
<gene>
    <name evidence="2" type="ORF">ASPBRDRAFT_290952</name>
</gene>
<accession>A0A1L9UBS8</accession>
<dbReference type="VEuPathDB" id="FungiDB:ASPBRDRAFT_290952"/>
<name>A0A1L9UBS8_ASPBC</name>
<dbReference type="Proteomes" id="UP000184499">
    <property type="component" value="Unassembled WGS sequence"/>
</dbReference>